<dbReference type="InterPro" id="IPR005247">
    <property type="entry name" value="YbhB_YbcL/LppC-like"/>
</dbReference>
<evidence type="ECO:0000313" key="1">
    <source>
        <dbReference type="EMBL" id="GAI41120.1"/>
    </source>
</evidence>
<dbReference type="EMBL" id="BARV01029100">
    <property type="protein sequence ID" value="GAI41120.1"/>
    <property type="molecule type" value="Genomic_DNA"/>
</dbReference>
<gene>
    <name evidence="1" type="ORF">S06H3_46462</name>
</gene>
<dbReference type="NCBIfam" id="TIGR00481">
    <property type="entry name" value="YbhB/YbcL family Raf kinase inhibitor-like protein"/>
    <property type="match status" value="1"/>
</dbReference>
<feature type="non-terminal residue" evidence="1">
    <location>
        <position position="1"/>
    </location>
</feature>
<accession>X1PPY7</accession>
<dbReference type="SUPFAM" id="SSF49777">
    <property type="entry name" value="PEBP-like"/>
    <property type="match status" value="1"/>
</dbReference>
<proteinExistence type="predicted"/>
<dbReference type="PANTHER" id="PTHR30289:SF1">
    <property type="entry name" value="PEBP (PHOSPHATIDYLETHANOLAMINE-BINDING PROTEIN) FAMILY PROTEIN"/>
    <property type="match status" value="1"/>
</dbReference>
<dbReference type="InterPro" id="IPR036610">
    <property type="entry name" value="PEBP-like_sf"/>
</dbReference>
<dbReference type="InterPro" id="IPR008914">
    <property type="entry name" value="PEBP"/>
</dbReference>
<dbReference type="Pfam" id="PF01161">
    <property type="entry name" value="PBP"/>
    <property type="match status" value="1"/>
</dbReference>
<dbReference type="Gene3D" id="3.90.280.10">
    <property type="entry name" value="PEBP-like"/>
    <property type="match status" value="1"/>
</dbReference>
<dbReference type="CDD" id="cd00865">
    <property type="entry name" value="PEBP_bact_arch"/>
    <property type="match status" value="1"/>
</dbReference>
<sequence length="123" mass="13994">GEDISPGLIIEDIPEGTKRLALIMDDPDAPMETWVHWVVFNIHITDVIEENTVPGTQGTNDFRKLEYGGPCPPSGTHRYFFKLYALDEKLHIEEGCKKKELIEAMEGHILAETELIGLYKREK</sequence>
<comment type="caution">
    <text evidence="1">The sequence shown here is derived from an EMBL/GenBank/DDBJ whole genome shotgun (WGS) entry which is preliminary data.</text>
</comment>
<evidence type="ECO:0008006" key="2">
    <source>
        <dbReference type="Google" id="ProtNLM"/>
    </source>
</evidence>
<dbReference type="AlphaFoldDB" id="X1PPY7"/>
<dbReference type="PANTHER" id="PTHR30289">
    <property type="entry name" value="UNCHARACTERIZED PROTEIN YBCL-RELATED"/>
    <property type="match status" value="1"/>
</dbReference>
<name>X1PPY7_9ZZZZ</name>
<organism evidence="1">
    <name type="scientific">marine sediment metagenome</name>
    <dbReference type="NCBI Taxonomy" id="412755"/>
    <lineage>
        <taxon>unclassified sequences</taxon>
        <taxon>metagenomes</taxon>
        <taxon>ecological metagenomes</taxon>
    </lineage>
</organism>
<reference evidence="1" key="1">
    <citation type="journal article" date="2014" name="Front. Microbiol.">
        <title>High frequency of phylogenetically diverse reductive dehalogenase-homologous genes in deep subseafloor sedimentary metagenomes.</title>
        <authorList>
            <person name="Kawai M."/>
            <person name="Futagami T."/>
            <person name="Toyoda A."/>
            <person name="Takaki Y."/>
            <person name="Nishi S."/>
            <person name="Hori S."/>
            <person name="Arai W."/>
            <person name="Tsubouchi T."/>
            <person name="Morono Y."/>
            <person name="Uchiyama I."/>
            <person name="Ito T."/>
            <person name="Fujiyama A."/>
            <person name="Inagaki F."/>
            <person name="Takami H."/>
        </authorList>
    </citation>
    <scope>NUCLEOTIDE SEQUENCE</scope>
    <source>
        <strain evidence="1">Expedition CK06-06</strain>
    </source>
</reference>
<protein>
    <recommendedName>
        <fullName evidence="2">YbhB/YbcL family Raf kinase inhibitor-like protein</fullName>
    </recommendedName>
</protein>